<dbReference type="OrthoDB" id="1848700at2759"/>
<dbReference type="Proteomes" id="UP000634136">
    <property type="component" value="Unassembled WGS sequence"/>
</dbReference>
<reference evidence="1" key="1">
    <citation type="submission" date="2020-09" db="EMBL/GenBank/DDBJ databases">
        <title>Genome-Enabled Discovery of Anthraquinone Biosynthesis in Senna tora.</title>
        <authorList>
            <person name="Kang S.-H."/>
            <person name="Pandey R.P."/>
            <person name="Lee C.-M."/>
            <person name="Sim J.-S."/>
            <person name="Jeong J.-T."/>
            <person name="Choi B.-S."/>
            <person name="Jung M."/>
            <person name="Ginzburg D."/>
            <person name="Zhao K."/>
            <person name="Won S.Y."/>
            <person name="Oh T.-J."/>
            <person name="Yu Y."/>
            <person name="Kim N.-H."/>
            <person name="Lee O.R."/>
            <person name="Lee T.-H."/>
            <person name="Bashyal P."/>
            <person name="Kim T.-S."/>
            <person name="Lee W.-H."/>
            <person name="Kawkins C."/>
            <person name="Kim C.-K."/>
            <person name="Kim J.S."/>
            <person name="Ahn B.O."/>
            <person name="Rhee S.Y."/>
            <person name="Sohng J.K."/>
        </authorList>
    </citation>
    <scope>NUCLEOTIDE SEQUENCE</scope>
    <source>
        <tissue evidence="1">Leaf</tissue>
    </source>
</reference>
<keyword evidence="2" id="KW-1185">Reference proteome</keyword>
<sequence>MTPVSFSQKPILQKLIVDYVEFCYVMRELGYKYLIDMFGAVGGAKFVTLSEGTIRALSKFPDVVKGKQSPFSFENHY</sequence>
<proteinExistence type="predicted"/>
<evidence type="ECO:0000313" key="1">
    <source>
        <dbReference type="EMBL" id="KAF7842715.1"/>
    </source>
</evidence>
<evidence type="ECO:0000313" key="2">
    <source>
        <dbReference type="Proteomes" id="UP000634136"/>
    </source>
</evidence>
<dbReference type="AlphaFoldDB" id="A0A835CJV2"/>
<accession>A0A835CJV2</accession>
<name>A0A835CJV2_9FABA</name>
<organism evidence="1 2">
    <name type="scientific">Senna tora</name>
    <dbReference type="NCBI Taxonomy" id="362788"/>
    <lineage>
        <taxon>Eukaryota</taxon>
        <taxon>Viridiplantae</taxon>
        <taxon>Streptophyta</taxon>
        <taxon>Embryophyta</taxon>
        <taxon>Tracheophyta</taxon>
        <taxon>Spermatophyta</taxon>
        <taxon>Magnoliopsida</taxon>
        <taxon>eudicotyledons</taxon>
        <taxon>Gunneridae</taxon>
        <taxon>Pentapetalae</taxon>
        <taxon>rosids</taxon>
        <taxon>fabids</taxon>
        <taxon>Fabales</taxon>
        <taxon>Fabaceae</taxon>
        <taxon>Caesalpinioideae</taxon>
        <taxon>Cassia clade</taxon>
        <taxon>Senna</taxon>
    </lineage>
</organism>
<dbReference type="EMBL" id="JAAIUW010000002">
    <property type="protein sequence ID" value="KAF7842715.1"/>
    <property type="molecule type" value="Genomic_DNA"/>
</dbReference>
<gene>
    <name evidence="1" type="ORF">G2W53_005013</name>
</gene>
<protein>
    <submittedName>
        <fullName evidence="1">F-box/LRR-repeat protein 25-like</fullName>
    </submittedName>
</protein>
<comment type="caution">
    <text evidence="1">The sequence shown here is derived from an EMBL/GenBank/DDBJ whole genome shotgun (WGS) entry which is preliminary data.</text>
</comment>